<feature type="compositionally biased region" description="Polar residues" evidence="1">
    <location>
        <begin position="497"/>
        <end position="508"/>
    </location>
</feature>
<feature type="compositionally biased region" description="Polar residues" evidence="1">
    <location>
        <begin position="439"/>
        <end position="473"/>
    </location>
</feature>
<organism evidence="2 3">
    <name type="scientific">Perca flavescens</name>
    <name type="common">American yellow perch</name>
    <name type="synonym">Morone flavescens</name>
    <dbReference type="NCBI Taxonomy" id="8167"/>
    <lineage>
        <taxon>Eukaryota</taxon>
        <taxon>Metazoa</taxon>
        <taxon>Chordata</taxon>
        <taxon>Craniata</taxon>
        <taxon>Vertebrata</taxon>
        <taxon>Euteleostomi</taxon>
        <taxon>Actinopterygii</taxon>
        <taxon>Neopterygii</taxon>
        <taxon>Teleostei</taxon>
        <taxon>Neoteleostei</taxon>
        <taxon>Acanthomorphata</taxon>
        <taxon>Eupercaria</taxon>
        <taxon>Perciformes</taxon>
        <taxon>Percoidei</taxon>
        <taxon>Percidae</taxon>
        <taxon>Percinae</taxon>
        <taxon>Perca</taxon>
    </lineage>
</organism>
<feature type="compositionally biased region" description="Polar residues" evidence="1">
    <location>
        <begin position="410"/>
        <end position="432"/>
    </location>
</feature>
<feature type="region of interest" description="Disordered" evidence="1">
    <location>
        <begin position="43"/>
        <end position="103"/>
    </location>
</feature>
<evidence type="ECO:0000313" key="3">
    <source>
        <dbReference type="Proteomes" id="UP000295070"/>
    </source>
</evidence>
<reference evidence="2 3" key="1">
    <citation type="submission" date="2019-01" db="EMBL/GenBank/DDBJ databases">
        <title>A chromosome-scale genome assembly of the yellow perch, Perca flavescens.</title>
        <authorList>
            <person name="Feron R."/>
            <person name="Morvezen R."/>
            <person name="Bestin A."/>
            <person name="Haffray P."/>
            <person name="Klopp C."/>
            <person name="Zahm M."/>
            <person name="Cabau C."/>
            <person name="Roques C."/>
            <person name="Donnadieu C."/>
            <person name="Bouchez O."/>
            <person name="Christie M."/>
            <person name="Larson W."/>
            <person name="Guiguen Y."/>
        </authorList>
    </citation>
    <scope>NUCLEOTIDE SEQUENCE [LARGE SCALE GENOMIC DNA]</scope>
    <source>
        <strain evidence="2">YP-PL-M2</strain>
        <tissue evidence="2">Blood</tissue>
    </source>
</reference>
<feature type="region of interest" description="Disordered" evidence="1">
    <location>
        <begin position="654"/>
        <end position="685"/>
    </location>
</feature>
<keyword evidence="3" id="KW-1185">Reference proteome</keyword>
<feature type="region of interest" description="Disordered" evidence="1">
    <location>
        <begin position="119"/>
        <end position="177"/>
    </location>
</feature>
<feature type="compositionally biased region" description="Low complexity" evidence="1">
    <location>
        <begin position="70"/>
        <end position="85"/>
    </location>
</feature>
<comment type="caution">
    <text evidence="2">The sequence shown here is derived from an EMBL/GenBank/DDBJ whole genome shotgun (WGS) entry which is preliminary data.</text>
</comment>
<evidence type="ECO:0000256" key="1">
    <source>
        <dbReference type="SAM" id="MobiDB-lite"/>
    </source>
</evidence>
<gene>
    <name evidence="2" type="ORF">EPR50_G00114010</name>
</gene>
<feature type="compositionally biased region" description="Low complexity" evidence="1">
    <location>
        <begin position="146"/>
        <end position="165"/>
    </location>
</feature>
<feature type="compositionally biased region" description="Low complexity" evidence="1">
    <location>
        <begin position="759"/>
        <end position="769"/>
    </location>
</feature>
<name>A0A484CUL8_PERFV</name>
<proteinExistence type="predicted"/>
<feature type="compositionally biased region" description="Polar residues" evidence="1">
    <location>
        <begin position="654"/>
        <end position="665"/>
    </location>
</feature>
<feature type="region of interest" description="Disordered" evidence="1">
    <location>
        <begin position="491"/>
        <end position="623"/>
    </location>
</feature>
<feature type="compositionally biased region" description="Polar residues" evidence="1">
    <location>
        <begin position="282"/>
        <end position="301"/>
    </location>
</feature>
<dbReference type="Proteomes" id="UP000295070">
    <property type="component" value="Chromosome 11"/>
</dbReference>
<sequence length="795" mass="87336">MSQAGKVLHLYVEVRSVAEEEEKVPAIRDDGTAHLMLQCPDVLPHSQRSSSPNRTQDHSPVSQHQTGVGSHSLPPSKSSSRHSVSFQLQNPDATGSPTQFHQQDVLPDSLGQLLHALAPGMTAPGQHGSLARTPTSDMDASRERVLISPSSTSSVLLTVPSTPTSNRRSYEVPGVGGEKGKTSVVTFGYIEKANVHSTGGRHTSVCQSERARTECHLQKRMNDPVWYPYPNHPNSFHNQSPKRSPYIQRSTPDAVARDATYRAFEEFGSPELRRRFADHSPGNCSPTLPRNYQSPRCSRSWQGSPILSRSTVTLPSKAKLMEMERGICRSSVHGLPRSPASEQLCAHTGYSAHSAAPTSTLRLHGSPQQSQKRLFVGDESPRLSSKFHPPLPAGRPTDIQHEIPTSIFPTSNCSRTTGNPQHISNTTHNATDSIHHSTNDNLSSKTHYKSSRCSSRASDMVSPTNGRRSVSSSLNAEMSCNLAVEATKLSTIFPESRTPSPTPSQAESLRSESPKTGVSFPRESQRNATLRGQSSPELLHPENQNHKWKTDQAIPRSRPGRLSPLLSQKGRSSPASPALPARSHRAATSQSPVLDPQHQPTRDVSALHRHQPPQYTGEHKTPEMERKQYDHLFDESLKNNPELSRRLLSSQNTEALPVSWSSQWRDTGPVQDRDEHCEENYTQSTSRVYIPSKEEYRRKVVGDQGIKTSLQEYQSSVLNVSKNEREDVQDHSGAVCVSSQSSSGVTGSMGDSQTDRNDSPSPETSSQSSHDTADTGSGIQVGWLARVVRVWLCVV</sequence>
<feature type="region of interest" description="Disordered" evidence="1">
    <location>
        <begin position="410"/>
        <end position="473"/>
    </location>
</feature>
<feature type="compositionally biased region" description="Low complexity" evidence="1">
    <location>
        <begin position="732"/>
        <end position="748"/>
    </location>
</feature>
<accession>A0A484CUL8</accession>
<feature type="compositionally biased region" description="Polar residues" evidence="1">
    <location>
        <begin position="526"/>
        <end position="536"/>
    </location>
</feature>
<dbReference type="AlphaFoldDB" id="A0A484CUL8"/>
<dbReference type="EMBL" id="SCKG01000011">
    <property type="protein sequence ID" value="TDH06498.1"/>
    <property type="molecule type" value="Genomic_DNA"/>
</dbReference>
<feature type="compositionally biased region" description="Basic and acidic residues" evidence="1">
    <location>
        <begin position="539"/>
        <end position="550"/>
    </location>
</feature>
<feature type="compositionally biased region" description="Low complexity" evidence="1">
    <location>
        <begin position="571"/>
        <end position="581"/>
    </location>
</feature>
<feature type="compositionally biased region" description="Polar residues" evidence="1">
    <location>
        <begin position="86"/>
        <end position="102"/>
    </location>
</feature>
<feature type="region of interest" description="Disordered" evidence="1">
    <location>
        <begin position="724"/>
        <end position="776"/>
    </location>
</feature>
<protein>
    <submittedName>
        <fullName evidence="2">Uncharacterized protein</fullName>
    </submittedName>
</protein>
<dbReference type="STRING" id="8167.A0A484CUL8"/>
<evidence type="ECO:0000313" key="2">
    <source>
        <dbReference type="EMBL" id="TDH06498.1"/>
    </source>
</evidence>
<feature type="compositionally biased region" description="Polar residues" evidence="1">
    <location>
        <begin position="46"/>
        <end position="69"/>
    </location>
</feature>
<feature type="region of interest" description="Disordered" evidence="1">
    <location>
        <begin position="277"/>
        <end position="301"/>
    </location>
</feature>